<evidence type="ECO:0000256" key="3">
    <source>
        <dbReference type="ARBA" id="ARBA00022692"/>
    </source>
</evidence>
<feature type="transmembrane region" description="Helical" evidence="6">
    <location>
        <begin position="310"/>
        <end position="333"/>
    </location>
</feature>
<keyword evidence="4 6" id="KW-1133">Transmembrane helix</keyword>
<dbReference type="OrthoDB" id="45037at2"/>
<dbReference type="GO" id="GO:0005886">
    <property type="term" value="C:plasma membrane"/>
    <property type="evidence" value="ECO:0007669"/>
    <property type="project" value="UniProtKB-SubCell"/>
</dbReference>
<protein>
    <submittedName>
        <fullName evidence="7">ABC transporter permease</fullName>
    </submittedName>
</protein>
<dbReference type="InterPro" id="IPR001851">
    <property type="entry name" value="ABC_transp_permease"/>
</dbReference>
<dbReference type="RefSeq" id="WP_131156171.1">
    <property type="nucleotide sequence ID" value="NZ_CP036402.1"/>
</dbReference>
<sequence length="384" mass="40213">MTQEEAPSRSRVHEAIETYFRLAPVTVPIYALILAMAVGSIIVIAAGSNPLDAYAALVSGVFGTPARFANALARSTPFIFTALAVAICYRAGLFNIGAEGQLLIGGVTGTWVAGWAMFTGWPALFAISAGLIGGVIGGAIYGFIPGFLKAKTGAHEVIVTIMLNLIALLLLEWLIGSRNPPILVDPEAAAARTEPVVEAARLPSLYPGTSLHAGFLVAIALCVLVWYLIRHSRFGFEVRTIGSNPAAARYAGMSVSRTTMMVFLFAGALAGLGAAADVQGSSGGYLTPGRFQDVGFDGIAIALIARANPLAVIPAAILWGSLLAGAGLMQVAAGISIDLVRIIQALIILFVAADMIVRTIFRIRKPRGREDTDEPLIAARGWEG</sequence>
<keyword evidence="5 6" id="KW-0472">Membrane</keyword>
<feature type="transmembrane region" description="Helical" evidence="6">
    <location>
        <begin position="101"/>
        <end position="118"/>
    </location>
</feature>
<name>A0A411YIT3_9ACTN</name>
<dbReference type="Pfam" id="PF02653">
    <property type="entry name" value="BPD_transp_2"/>
    <property type="match status" value="1"/>
</dbReference>
<feature type="transmembrane region" description="Helical" evidence="6">
    <location>
        <begin position="124"/>
        <end position="144"/>
    </location>
</feature>
<feature type="transmembrane region" description="Helical" evidence="6">
    <location>
        <begin position="211"/>
        <end position="229"/>
    </location>
</feature>
<comment type="subcellular location">
    <subcellularLocation>
        <location evidence="1">Cell membrane</location>
        <topology evidence="1">Multi-pass membrane protein</topology>
    </subcellularLocation>
</comment>
<accession>A0A411YIT3</accession>
<dbReference type="CDD" id="cd06580">
    <property type="entry name" value="TM_PBP1_transp_TpRbsC_like"/>
    <property type="match status" value="1"/>
</dbReference>
<evidence type="ECO:0000313" key="7">
    <source>
        <dbReference type="EMBL" id="QBI21178.1"/>
    </source>
</evidence>
<dbReference type="Proteomes" id="UP000291469">
    <property type="component" value="Chromosome"/>
</dbReference>
<dbReference type="AlphaFoldDB" id="A0A411YIT3"/>
<reference evidence="7 8" key="1">
    <citation type="submission" date="2019-01" db="EMBL/GenBank/DDBJ databases">
        <title>Egibacter rhizosphaerae EGI 80759T.</title>
        <authorList>
            <person name="Chen D.-D."/>
            <person name="Tian Y."/>
            <person name="Jiao J.-Y."/>
            <person name="Zhang X.-T."/>
            <person name="Zhang Y.-G."/>
            <person name="Zhang Y."/>
            <person name="Xiao M."/>
            <person name="Shu W.-S."/>
            <person name="Li W.-J."/>
        </authorList>
    </citation>
    <scope>NUCLEOTIDE SEQUENCE [LARGE SCALE GENOMIC DNA]</scope>
    <source>
        <strain evidence="7 8">EGI 80759</strain>
    </source>
</reference>
<evidence type="ECO:0000256" key="5">
    <source>
        <dbReference type="ARBA" id="ARBA00023136"/>
    </source>
</evidence>
<evidence type="ECO:0000256" key="4">
    <source>
        <dbReference type="ARBA" id="ARBA00022989"/>
    </source>
</evidence>
<dbReference type="PANTHER" id="PTHR47089">
    <property type="entry name" value="ABC TRANSPORTER, PERMEASE PROTEIN"/>
    <property type="match status" value="1"/>
</dbReference>
<evidence type="ECO:0000256" key="2">
    <source>
        <dbReference type="ARBA" id="ARBA00022475"/>
    </source>
</evidence>
<dbReference type="PANTHER" id="PTHR47089:SF1">
    <property type="entry name" value="GUANOSINE ABC TRANSPORTER PERMEASE PROTEIN NUPP"/>
    <property type="match status" value="1"/>
</dbReference>
<keyword evidence="3 6" id="KW-0812">Transmembrane</keyword>
<keyword evidence="8" id="KW-1185">Reference proteome</keyword>
<evidence type="ECO:0000313" key="8">
    <source>
        <dbReference type="Proteomes" id="UP000291469"/>
    </source>
</evidence>
<proteinExistence type="predicted"/>
<gene>
    <name evidence="7" type="ORF">ER308_17445</name>
</gene>
<feature type="transmembrane region" description="Helical" evidence="6">
    <location>
        <begin position="29"/>
        <end position="48"/>
    </location>
</feature>
<organism evidence="7 8">
    <name type="scientific">Egibacter rhizosphaerae</name>
    <dbReference type="NCBI Taxonomy" id="1670831"/>
    <lineage>
        <taxon>Bacteria</taxon>
        <taxon>Bacillati</taxon>
        <taxon>Actinomycetota</taxon>
        <taxon>Nitriliruptoria</taxon>
        <taxon>Egibacterales</taxon>
        <taxon>Egibacteraceae</taxon>
        <taxon>Egibacter</taxon>
    </lineage>
</organism>
<feature type="transmembrane region" description="Helical" evidence="6">
    <location>
        <begin position="156"/>
        <end position="175"/>
    </location>
</feature>
<feature type="transmembrane region" description="Helical" evidence="6">
    <location>
        <begin position="68"/>
        <end position="89"/>
    </location>
</feature>
<dbReference type="GO" id="GO:0022857">
    <property type="term" value="F:transmembrane transporter activity"/>
    <property type="evidence" value="ECO:0007669"/>
    <property type="project" value="InterPro"/>
</dbReference>
<evidence type="ECO:0000256" key="6">
    <source>
        <dbReference type="SAM" id="Phobius"/>
    </source>
</evidence>
<dbReference type="KEGG" id="erz:ER308_17445"/>
<dbReference type="EMBL" id="CP036402">
    <property type="protein sequence ID" value="QBI21178.1"/>
    <property type="molecule type" value="Genomic_DNA"/>
</dbReference>
<keyword evidence="2" id="KW-1003">Cell membrane</keyword>
<evidence type="ECO:0000256" key="1">
    <source>
        <dbReference type="ARBA" id="ARBA00004651"/>
    </source>
</evidence>
<feature type="transmembrane region" description="Helical" evidence="6">
    <location>
        <begin position="339"/>
        <end position="361"/>
    </location>
</feature>